<dbReference type="Proteomes" id="UP000694580">
    <property type="component" value="Chromosome 9"/>
</dbReference>
<evidence type="ECO:0000313" key="2">
    <source>
        <dbReference type="Ensembl" id="ENSDCDP00010021812.1"/>
    </source>
</evidence>
<keyword evidence="3" id="KW-1185">Reference proteome</keyword>
<accession>A0AAY4BMQ5</accession>
<keyword evidence="1" id="KW-0732">Signal</keyword>
<reference evidence="2" key="2">
    <citation type="submission" date="2025-08" db="UniProtKB">
        <authorList>
            <consortium name="Ensembl"/>
        </authorList>
    </citation>
    <scope>IDENTIFICATION</scope>
</reference>
<evidence type="ECO:0000313" key="3">
    <source>
        <dbReference type="Proteomes" id="UP000694580"/>
    </source>
</evidence>
<protein>
    <recommendedName>
        <fullName evidence="4">Secreted protein</fullName>
    </recommendedName>
</protein>
<organism evidence="2 3">
    <name type="scientific">Denticeps clupeoides</name>
    <name type="common">denticle herring</name>
    <dbReference type="NCBI Taxonomy" id="299321"/>
    <lineage>
        <taxon>Eukaryota</taxon>
        <taxon>Metazoa</taxon>
        <taxon>Chordata</taxon>
        <taxon>Craniata</taxon>
        <taxon>Vertebrata</taxon>
        <taxon>Euteleostomi</taxon>
        <taxon>Actinopterygii</taxon>
        <taxon>Neopterygii</taxon>
        <taxon>Teleostei</taxon>
        <taxon>Clupei</taxon>
        <taxon>Clupeiformes</taxon>
        <taxon>Denticipitoidei</taxon>
        <taxon>Denticipitidae</taxon>
        <taxon>Denticeps</taxon>
    </lineage>
</organism>
<reference evidence="2" key="3">
    <citation type="submission" date="2025-09" db="UniProtKB">
        <authorList>
            <consortium name="Ensembl"/>
        </authorList>
    </citation>
    <scope>IDENTIFICATION</scope>
</reference>
<feature type="chain" id="PRO_5044229808" description="Secreted protein" evidence="1">
    <location>
        <begin position="16"/>
        <end position="59"/>
    </location>
</feature>
<evidence type="ECO:0008006" key="4">
    <source>
        <dbReference type="Google" id="ProtNLM"/>
    </source>
</evidence>
<evidence type="ECO:0000256" key="1">
    <source>
        <dbReference type="SAM" id="SignalP"/>
    </source>
</evidence>
<reference evidence="2 3" key="1">
    <citation type="submission" date="2020-06" db="EMBL/GenBank/DDBJ databases">
        <authorList>
            <consortium name="Wellcome Sanger Institute Data Sharing"/>
        </authorList>
    </citation>
    <scope>NUCLEOTIDE SEQUENCE [LARGE SCALE GENOMIC DNA]</scope>
</reference>
<dbReference type="Ensembl" id="ENSDCDT00010024088.1">
    <property type="protein sequence ID" value="ENSDCDP00010021812.1"/>
    <property type="gene ID" value="ENSDCDG00010010841.1"/>
</dbReference>
<dbReference type="AlphaFoldDB" id="A0AAY4BMQ5"/>
<proteinExistence type="predicted"/>
<sequence length="59" mass="7111">MSNTFLFLLLRLVIGKQFRLLLLLHLRAAFAKNWDVQDSMKIFNQKETILRPFRKSKFN</sequence>
<name>A0AAY4BMQ5_9TELE</name>
<feature type="signal peptide" evidence="1">
    <location>
        <begin position="1"/>
        <end position="15"/>
    </location>
</feature>